<evidence type="ECO:0000313" key="1">
    <source>
        <dbReference type="EMBL" id="MAA13509.1"/>
    </source>
</evidence>
<protein>
    <submittedName>
        <fullName evidence="1">Uncharacterized protein</fullName>
    </submittedName>
</protein>
<dbReference type="EMBL" id="GFPF01002363">
    <property type="protein sequence ID" value="MAA13509.1"/>
    <property type="molecule type" value="Transcribed_RNA"/>
</dbReference>
<reference evidence="1" key="1">
    <citation type="journal article" date="2017" name="Parasit. Vectors">
        <title>Sialotranscriptomics of Rhipicephalus zambeziensis reveals intricate expression profiles of secretory proteins and suggests tight temporal transcriptional regulation during blood-feeding.</title>
        <authorList>
            <person name="de Castro M.H."/>
            <person name="de Klerk D."/>
            <person name="Pienaar R."/>
            <person name="Rees D.J.G."/>
            <person name="Mans B.J."/>
        </authorList>
    </citation>
    <scope>NUCLEOTIDE SEQUENCE</scope>
    <source>
        <tissue evidence="1">Salivary glands</tissue>
    </source>
</reference>
<sequence length="109" mass="11932">MTGDELRRTTGAGWKRTKMLARKGAGSYCATLVQTFPCLYSWAGYGQSNSVADVPTVLKSNVITFLCFASLHACKLTRATCKVRTVVCSCGFYPFVTIIYGSHCTWSIV</sequence>
<accession>A0A224YCT5</accession>
<organism evidence="1">
    <name type="scientific">Rhipicephalus zambeziensis</name>
    <dbReference type="NCBI Taxonomy" id="60191"/>
    <lineage>
        <taxon>Eukaryota</taxon>
        <taxon>Metazoa</taxon>
        <taxon>Ecdysozoa</taxon>
        <taxon>Arthropoda</taxon>
        <taxon>Chelicerata</taxon>
        <taxon>Arachnida</taxon>
        <taxon>Acari</taxon>
        <taxon>Parasitiformes</taxon>
        <taxon>Ixodida</taxon>
        <taxon>Ixodoidea</taxon>
        <taxon>Ixodidae</taxon>
        <taxon>Rhipicephalinae</taxon>
        <taxon>Rhipicephalus</taxon>
        <taxon>Rhipicephalus</taxon>
    </lineage>
</organism>
<proteinExistence type="predicted"/>
<name>A0A224YCT5_9ACAR</name>
<dbReference type="AlphaFoldDB" id="A0A224YCT5"/>